<feature type="region of interest" description="Disordered" evidence="1">
    <location>
        <begin position="26"/>
        <end position="47"/>
    </location>
</feature>
<accession>A0A7J8AN03</accession>
<sequence>MIHRIKGKLGEKSTLQGSVVFKGRAHRLASSSETQAGEGGGAGRGSAPTMWPRWAAAPACPPAGQHWARYIHTHTHTHTEDSAHGHTHTHTNSGNSNFLLTEGTWAQASAVAGQWLGPGPFGAASAFSETGSLYEHICIHTHAHTHTHIHSGDSEHGYTHTRTRTHTHSLRRR</sequence>
<evidence type="ECO:0000256" key="1">
    <source>
        <dbReference type="SAM" id="MobiDB-lite"/>
    </source>
</evidence>
<dbReference type="EMBL" id="JABWUV010000001">
    <property type="protein sequence ID" value="KAF6387480.1"/>
    <property type="molecule type" value="Genomic_DNA"/>
</dbReference>
<dbReference type="Proteomes" id="UP000527355">
    <property type="component" value="Unassembled WGS sequence"/>
</dbReference>
<dbReference type="AlphaFoldDB" id="A0A7J8AN03"/>
<proteinExistence type="predicted"/>
<name>A0A7J8AN03_MYOMY</name>
<keyword evidence="3" id="KW-1185">Reference proteome</keyword>
<comment type="caution">
    <text evidence="2">The sequence shown here is derived from an EMBL/GenBank/DDBJ whole genome shotgun (WGS) entry which is preliminary data.</text>
</comment>
<evidence type="ECO:0000313" key="3">
    <source>
        <dbReference type="Proteomes" id="UP000527355"/>
    </source>
</evidence>
<protein>
    <submittedName>
        <fullName evidence="2">Uncharacterized protein</fullName>
    </submittedName>
</protein>
<feature type="region of interest" description="Disordered" evidence="1">
    <location>
        <begin position="148"/>
        <end position="173"/>
    </location>
</feature>
<reference evidence="2 3" key="1">
    <citation type="journal article" date="2020" name="Nature">
        <title>Six reference-quality genomes reveal evolution of bat adaptations.</title>
        <authorList>
            <person name="Jebb D."/>
            <person name="Huang Z."/>
            <person name="Pippel M."/>
            <person name="Hughes G.M."/>
            <person name="Lavrichenko K."/>
            <person name="Devanna P."/>
            <person name="Winkler S."/>
            <person name="Jermiin L.S."/>
            <person name="Skirmuntt E.C."/>
            <person name="Katzourakis A."/>
            <person name="Burkitt-Gray L."/>
            <person name="Ray D.A."/>
            <person name="Sullivan K.A.M."/>
            <person name="Roscito J.G."/>
            <person name="Kirilenko B.M."/>
            <person name="Davalos L.M."/>
            <person name="Corthals A.P."/>
            <person name="Power M.L."/>
            <person name="Jones G."/>
            <person name="Ransome R.D."/>
            <person name="Dechmann D.K.N."/>
            <person name="Locatelli A.G."/>
            <person name="Puechmaille S.J."/>
            <person name="Fedrigo O."/>
            <person name="Jarvis E.D."/>
            <person name="Hiller M."/>
            <person name="Vernes S.C."/>
            <person name="Myers E.W."/>
            <person name="Teeling E.C."/>
        </authorList>
    </citation>
    <scope>NUCLEOTIDE SEQUENCE [LARGE SCALE GENOMIC DNA]</scope>
    <source>
        <strain evidence="2">MMyoMyo1</strain>
        <tissue evidence="2">Flight muscle</tissue>
    </source>
</reference>
<organism evidence="2 3">
    <name type="scientific">Myotis myotis</name>
    <name type="common">Greater mouse-eared bat</name>
    <name type="synonym">Vespertilio myotis</name>
    <dbReference type="NCBI Taxonomy" id="51298"/>
    <lineage>
        <taxon>Eukaryota</taxon>
        <taxon>Metazoa</taxon>
        <taxon>Chordata</taxon>
        <taxon>Craniata</taxon>
        <taxon>Vertebrata</taxon>
        <taxon>Euteleostomi</taxon>
        <taxon>Mammalia</taxon>
        <taxon>Eutheria</taxon>
        <taxon>Laurasiatheria</taxon>
        <taxon>Chiroptera</taxon>
        <taxon>Yangochiroptera</taxon>
        <taxon>Vespertilionidae</taxon>
        <taxon>Myotis</taxon>
    </lineage>
</organism>
<gene>
    <name evidence="2" type="ORF">mMyoMyo1_007976</name>
</gene>
<feature type="compositionally biased region" description="Basic residues" evidence="1">
    <location>
        <begin position="159"/>
        <end position="173"/>
    </location>
</feature>
<evidence type="ECO:0000313" key="2">
    <source>
        <dbReference type="EMBL" id="KAF6387480.1"/>
    </source>
</evidence>